<evidence type="ECO:0000313" key="2">
    <source>
        <dbReference type="Proteomes" id="UP000478052"/>
    </source>
</evidence>
<reference evidence="1 2" key="1">
    <citation type="submission" date="2019-08" db="EMBL/GenBank/DDBJ databases">
        <title>Whole genome of Aphis craccivora.</title>
        <authorList>
            <person name="Voronova N.V."/>
            <person name="Shulinski R.S."/>
            <person name="Bandarenka Y.V."/>
            <person name="Zhorov D.G."/>
            <person name="Warner D."/>
        </authorList>
    </citation>
    <scope>NUCLEOTIDE SEQUENCE [LARGE SCALE GENOMIC DNA]</scope>
    <source>
        <strain evidence="1">180601</strain>
        <tissue evidence="1">Whole Body</tissue>
    </source>
</reference>
<sequence length="143" mass="16805">MYLEVPMMSREFRHRYNIPCKIKKIKSDQIINLVARSIATEISNVPIIIIFQTNLFSSDNNILYYNTCDISVSTTQTFQITQHINTSKHKSNKERLVKKQIQSKHQFLTSSSSKCSFNIEICRTLINAKLDYPYFKEFLEKKT</sequence>
<gene>
    <name evidence="1" type="ORF">FWK35_00010275</name>
</gene>
<protein>
    <submittedName>
        <fullName evidence="1">CGG triplet repeat-binding protein 1</fullName>
    </submittedName>
</protein>
<accession>A0A6G0YW92</accession>
<comment type="caution">
    <text evidence="1">The sequence shown here is derived from an EMBL/GenBank/DDBJ whole genome shotgun (WGS) entry which is preliminary data.</text>
</comment>
<dbReference type="Proteomes" id="UP000478052">
    <property type="component" value="Unassembled WGS sequence"/>
</dbReference>
<proteinExistence type="predicted"/>
<dbReference type="AlphaFoldDB" id="A0A6G0YW92"/>
<name>A0A6G0YW92_APHCR</name>
<keyword evidence="2" id="KW-1185">Reference proteome</keyword>
<dbReference type="OrthoDB" id="8032690at2759"/>
<dbReference type="EMBL" id="VUJU01002220">
    <property type="protein sequence ID" value="KAF0762110.1"/>
    <property type="molecule type" value="Genomic_DNA"/>
</dbReference>
<organism evidence="1 2">
    <name type="scientific">Aphis craccivora</name>
    <name type="common">Cowpea aphid</name>
    <dbReference type="NCBI Taxonomy" id="307492"/>
    <lineage>
        <taxon>Eukaryota</taxon>
        <taxon>Metazoa</taxon>
        <taxon>Ecdysozoa</taxon>
        <taxon>Arthropoda</taxon>
        <taxon>Hexapoda</taxon>
        <taxon>Insecta</taxon>
        <taxon>Pterygota</taxon>
        <taxon>Neoptera</taxon>
        <taxon>Paraneoptera</taxon>
        <taxon>Hemiptera</taxon>
        <taxon>Sternorrhyncha</taxon>
        <taxon>Aphidomorpha</taxon>
        <taxon>Aphidoidea</taxon>
        <taxon>Aphididae</taxon>
        <taxon>Aphidini</taxon>
        <taxon>Aphis</taxon>
        <taxon>Aphis</taxon>
    </lineage>
</organism>
<evidence type="ECO:0000313" key="1">
    <source>
        <dbReference type="EMBL" id="KAF0762110.1"/>
    </source>
</evidence>